<feature type="compositionally biased region" description="Basic and acidic residues" evidence="1">
    <location>
        <begin position="19"/>
        <end position="39"/>
    </location>
</feature>
<name>A0ABR3G9H6_9PEZI</name>
<dbReference type="Proteomes" id="UP001447188">
    <property type="component" value="Unassembled WGS sequence"/>
</dbReference>
<feature type="compositionally biased region" description="Basic and acidic residues" evidence="1">
    <location>
        <begin position="317"/>
        <end position="335"/>
    </location>
</feature>
<proteinExistence type="predicted"/>
<feature type="compositionally biased region" description="Acidic residues" evidence="1">
    <location>
        <begin position="343"/>
        <end position="357"/>
    </location>
</feature>
<keyword evidence="3" id="KW-1185">Reference proteome</keyword>
<feature type="compositionally biased region" description="Acidic residues" evidence="1">
    <location>
        <begin position="296"/>
        <end position="312"/>
    </location>
</feature>
<protein>
    <submittedName>
        <fullName evidence="2">Uncharacterized protein</fullName>
    </submittedName>
</protein>
<feature type="compositionally biased region" description="Low complexity" evidence="1">
    <location>
        <begin position="45"/>
        <end position="55"/>
    </location>
</feature>
<evidence type="ECO:0000256" key="1">
    <source>
        <dbReference type="SAM" id="MobiDB-lite"/>
    </source>
</evidence>
<accession>A0ABR3G9H6</accession>
<comment type="caution">
    <text evidence="2">The sequence shown here is derived from an EMBL/GenBank/DDBJ whole genome shotgun (WGS) entry which is preliminary data.</text>
</comment>
<feature type="region of interest" description="Disordered" evidence="1">
    <location>
        <begin position="1"/>
        <end position="55"/>
    </location>
</feature>
<sequence length="847" mass="94670">MSPTPAVSNMEQGESSAIEMRRSQRQAAKEATAKPHEEQTEIVPRPRSSRAPSSAPFVITRENALELRAKYGVKNLAKQLMDQYKTKRERYTAVVDTMALVAEQTEVLDEMISHFWEEYMVKEQLWQGQGGEKAAKIVVDFEGVVVPAQAKCQNKEKRMQSARKTIAKKWGDDWETKFDPIEYRLRDFSQHTLRIVAALAKDGWPMALVWKAMDAGYRFRIQNRSSGSKKDTCFMRKDVDMAKGWLEEAEKRKSGIKEEVGHADLEATWPKVVRSKPGAVGMSKPLNRGGKCTAQEPEEGEEPDEEPEEEEGLVQHGQDEEGRLAESQGPEKEVGLAELAQGPDEEGGLLPGSEEEGESVHGQEKGLAELVEGPEKVGLAELGQGLDEFVPGPGGEVELVDSMHGQREGPDEEGLLGLVDSVEERLAESQGPEEGGEEGVVWEAMEAMEAREANMGLQQREETPVNGSIWALVPWQAPIFDRQNMFVRFSSQEAWERFSVDGNCIVPAFKWLVQSAVMKSVSDEFDMYLHHNHSQSDPTGELRIDHSVLEQAICQDPIYYALLVAARPDPNHHQLSVSCSRYVLSGENCQYRQINLDVQKPLDHIRLNNIQSSVSFDQEIPEGCTAVVLGFQNHLADWLARAVARENAQPGNTCEKVQEDEESFGKEFHHVCAPGDLQISLPHLVHGSTADHTATAVLQRRTVGLLADIRGDSLLKMAERKKRSRFPSTQHLSGVWGVGDAILGLTDWSSPRVRFELNTLFGPDDAASRVLVNEVRHKLEIAMVHAYEVQVWAETTDFGEHSFFKLRKLEHKEALRQQGNAVEAFGSDVITRSEELENANDMEEVTQ</sequence>
<feature type="region of interest" description="Disordered" evidence="1">
    <location>
        <begin position="274"/>
        <end position="365"/>
    </location>
</feature>
<organism evidence="2 3">
    <name type="scientific">Discina gigas</name>
    <dbReference type="NCBI Taxonomy" id="1032678"/>
    <lineage>
        <taxon>Eukaryota</taxon>
        <taxon>Fungi</taxon>
        <taxon>Dikarya</taxon>
        <taxon>Ascomycota</taxon>
        <taxon>Pezizomycotina</taxon>
        <taxon>Pezizomycetes</taxon>
        <taxon>Pezizales</taxon>
        <taxon>Discinaceae</taxon>
        <taxon>Discina</taxon>
    </lineage>
</organism>
<reference evidence="2 3" key="1">
    <citation type="submission" date="2024-02" db="EMBL/GenBank/DDBJ databases">
        <title>Discinaceae phylogenomics.</title>
        <authorList>
            <person name="Dirks A.C."/>
            <person name="James T.Y."/>
        </authorList>
    </citation>
    <scope>NUCLEOTIDE SEQUENCE [LARGE SCALE GENOMIC DNA]</scope>
    <source>
        <strain evidence="2 3">ACD0624</strain>
    </source>
</reference>
<dbReference type="EMBL" id="JBBBZM010000169">
    <property type="protein sequence ID" value="KAL0632425.1"/>
    <property type="molecule type" value="Genomic_DNA"/>
</dbReference>
<feature type="compositionally biased region" description="Polar residues" evidence="1">
    <location>
        <begin position="1"/>
        <end position="15"/>
    </location>
</feature>
<evidence type="ECO:0000313" key="2">
    <source>
        <dbReference type="EMBL" id="KAL0632425.1"/>
    </source>
</evidence>
<evidence type="ECO:0000313" key="3">
    <source>
        <dbReference type="Proteomes" id="UP001447188"/>
    </source>
</evidence>
<gene>
    <name evidence="2" type="ORF">Q9L58_008678</name>
</gene>